<name>A0A090Q293_9FLAO</name>
<dbReference type="InterPro" id="IPR050553">
    <property type="entry name" value="Thioredoxin_ResA/DsbE_sf"/>
</dbReference>
<feature type="domain" description="Thioredoxin" evidence="5">
    <location>
        <begin position="347"/>
        <end position="492"/>
    </location>
</feature>
<protein>
    <submittedName>
        <fullName evidence="6">Thioredoxin family protein</fullName>
    </submittedName>
</protein>
<dbReference type="RefSeq" id="WP_042277540.1">
    <property type="nucleotide sequence ID" value="NZ_BBML01000002.1"/>
</dbReference>
<keyword evidence="3" id="KW-1015">Disulfide bond</keyword>
<dbReference type="EMBL" id="BBML01000002">
    <property type="protein sequence ID" value="GAK96307.1"/>
    <property type="molecule type" value="Genomic_DNA"/>
</dbReference>
<dbReference type="InterPro" id="IPR013740">
    <property type="entry name" value="Redoxin"/>
</dbReference>
<dbReference type="PANTHER" id="PTHR42852">
    <property type="entry name" value="THIOL:DISULFIDE INTERCHANGE PROTEIN DSBE"/>
    <property type="match status" value="1"/>
</dbReference>
<organism evidence="6 7">
    <name type="scientific">Nonlabens tegetincola</name>
    <dbReference type="NCBI Taxonomy" id="323273"/>
    <lineage>
        <taxon>Bacteria</taxon>
        <taxon>Pseudomonadati</taxon>
        <taxon>Bacteroidota</taxon>
        <taxon>Flavobacteriia</taxon>
        <taxon>Flavobacteriales</taxon>
        <taxon>Flavobacteriaceae</taxon>
        <taxon>Nonlabens</taxon>
    </lineage>
</organism>
<dbReference type="Proteomes" id="UP000029221">
    <property type="component" value="Unassembled WGS sequence"/>
</dbReference>
<comment type="caution">
    <text evidence="6">The sequence shown here is derived from an EMBL/GenBank/DDBJ whole genome shotgun (WGS) entry which is preliminary data.</text>
</comment>
<dbReference type="SUPFAM" id="SSF52833">
    <property type="entry name" value="Thioredoxin-like"/>
    <property type="match status" value="1"/>
</dbReference>
<dbReference type="PANTHER" id="PTHR42852:SF6">
    <property type="entry name" value="THIOL:DISULFIDE INTERCHANGE PROTEIN DSBE"/>
    <property type="match status" value="1"/>
</dbReference>
<dbReference type="Gene3D" id="3.40.30.10">
    <property type="entry name" value="Glutaredoxin"/>
    <property type="match status" value="1"/>
</dbReference>
<keyword evidence="7" id="KW-1185">Reference proteome</keyword>
<evidence type="ECO:0000256" key="3">
    <source>
        <dbReference type="ARBA" id="ARBA00023157"/>
    </source>
</evidence>
<proteinExistence type="predicted"/>
<dbReference type="CDD" id="cd02966">
    <property type="entry name" value="TlpA_like_family"/>
    <property type="match status" value="1"/>
</dbReference>
<dbReference type="eggNOG" id="COG0526">
    <property type="taxonomic scope" value="Bacteria"/>
</dbReference>
<evidence type="ECO:0000256" key="4">
    <source>
        <dbReference type="ARBA" id="ARBA00023284"/>
    </source>
</evidence>
<evidence type="ECO:0000256" key="1">
    <source>
        <dbReference type="ARBA" id="ARBA00004196"/>
    </source>
</evidence>
<comment type="subcellular location">
    <subcellularLocation>
        <location evidence="1">Cell envelope</location>
    </subcellularLocation>
</comment>
<dbReference type="PROSITE" id="PS51352">
    <property type="entry name" value="THIOREDOXIN_2"/>
    <property type="match status" value="1"/>
</dbReference>
<accession>A0A090Q293</accession>
<dbReference type="PROSITE" id="PS51257">
    <property type="entry name" value="PROKAR_LIPOPROTEIN"/>
    <property type="match status" value="1"/>
</dbReference>
<dbReference type="AlphaFoldDB" id="A0A090Q293"/>
<dbReference type="GO" id="GO:0017004">
    <property type="term" value="P:cytochrome complex assembly"/>
    <property type="evidence" value="ECO:0007669"/>
    <property type="project" value="UniProtKB-KW"/>
</dbReference>
<keyword evidence="4" id="KW-0676">Redox-active center</keyword>
<evidence type="ECO:0000259" key="5">
    <source>
        <dbReference type="PROSITE" id="PS51352"/>
    </source>
</evidence>
<dbReference type="InterPro" id="IPR036249">
    <property type="entry name" value="Thioredoxin-like_sf"/>
</dbReference>
<reference evidence="6" key="1">
    <citation type="journal article" date="2014" name="Genome Announc.">
        <title>Draft Genome Sequences of Marine Flavobacterium Nonlabens Strains NR17, NR24, NR27, NR32, NR33, and Ara13.</title>
        <authorList>
            <person name="Nakanishi M."/>
            <person name="Meirelles P."/>
            <person name="Suzuki R."/>
            <person name="Takatani N."/>
            <person name="Mino S."/>
            <person name="Suda W."/>
            <person name="Oshima K."/>
            <person name="Hattori M."/>
            <person name="Ohkuma M."/>
            <person name="Hosokawa M."/>
            <person name="Miyashita K."/>
            <person name="Thompson F.L."/>
            <person name="Niwa A."/>
            <person name="Sawabe T."/>
            <person name="Sawabe T."/>
        </authorList>
    </citation>
    <scope>NUCLEOTIDE SEQUENCE [LARGE SCALE GENOMIC DNA]</scope>
    <source>
        <strain evidence="6">JCM 19294</strain>
    </source>
</reference>
<evidence type="ECO:0000256" key="2">
    <source>
        <dbReference type="ARBA" id="ARBA00022748"/>
    </source>
</evidence>
<keyword evidence="2" id="KW-0201">Cytochrome c-type biogenesis</keyword>
<gene>
    <name evidence="6" type="ORF">JCM19294_1820</name>
</gene>
<dbReference type="GO" id="GO:0030313">
    <property type="term" value="C:cell envelope"/>
    <property type="evidence" value="ECO:0007669"/>
    <property type="project" value="UniProtKB-SubCell"/>
</dbReference>
<evidence type="ECO:0000313" key="7">
    <source>
        <dbReference type="Proteomes" id="UP000029221"/>
    </source>
</evidence>
<dbReference type="Pfam" id="PF08534">
    <property type="entry name" value="Redoxin"/>
    <property type="match status" value="1"/>
</dbReference>
<evidence type="ECO:0000313" key="6">
    <source>
        <dbReference type="EMBL" id="GAK96307.1"/>
    </source>
</evidence>
<dbReference type="InterPro" id="IPR013766">
    <property type="entry name" value="Thioredoxin_domain"/>
</dbReference>
<sequence length="493" mass="56296">MKNIVLLLSLVLLVASCKKDVDNKEENTAVSSTLINGSIVFTDSINEAPDSFIVYYFDREQNKYENSQAQFDENGTFNLTLDIAQPTTAIAYAGQQINLFLVPGDSLTISGTVNGAQSENNTIKLDGSRTKEFMAVKNYFENNPIKVDPFYEPGADKDPMDLHIYLLKKEDEFHQYNKNYLNNPNIPEEFKKVINANDKYFLVNARLEFLNYANYIGKEIPAIDSEYFEGMKNLPDFTKDDLTYGALTNAIASSYKNYLRERLVFDKPGVSPDSLSSIVSKQIIKDNSKPILNQYATFSTALKTFENHDLDFYQNNQQAIEQQLKGSDFLAILKREYEKEKELLERPEIPKESEILEFASTEPSNYLNEIISNSKGKVIYIDNWATWCGPCKAEFKEASPALHEKFKDDVEFVYLCHASEKKAYLPSIAQFNIKGKHYFLNDQEGPVVQEQINLEGFPTYTIINKKGEIVQSDYIHRPSYPKTTTLLESLINE</sequence>
<dbReference type="STRING" id="319236.BST91_08635"/>